<keyword evidence="1" id="KW-0812">Transmembrane</keyword>
<reference evidence="2 3" key="1">
    <citation type="submission" date="2010-12" db="EMBL/GenBank/DDBJ databases">
        <authorList>
            <person name="Muzny D."/>
            <person name="Qin X."/>
            <person name="Deng J."/>
            <person name="Jiang H."/>
            <person name="Liu Y."/>
            <person name="Qu J."/>
            <person name="Song X.-Z."/>
            <person name="Zhang L."/>
            <person name="Thornton R."/>
            <person name="Coyle M."/>
            <person name="Francisco L."/>
            <person name="Jackson L."/>
            <person name="Javaid M."/>
            <person name="Korchina V."/>
            <person name="Kovar C."/>
            <person name="Mata R."/>
            <person name="Mathew T."/>
            <person name="Ngo R."/>
            <person name="Nguyen L."/>
            <person name="Nguyen N."/>
            <person name="Okwuonu G."/>
            <person name="Ongeri F."/>
            <person name="Pham C."/>
            <person name="Simmons D."/>
            <person name="Wilczek-Boney K."/>
            <person name="Hale W."/>
            <person name="Jakkamsetti A."/>
            <person name="Pham P."/>
            <person name="Ruth R."/>
            <person name="San Lucas F."/>
            <person name="Warren J."/>
            <person name="Zhang J."/>
            <person name="Zhao Z."/>
            <person name="Zhou C."/>
            <person name="Zhu D."/>
            <person name="Lee S."/>
            <person name="Bess C."/>
            <person name="Blankenburg K."/>
            <person name="Forbes L."/>
            <person name="Fu Q."/>
            <person name="Gubbala S."/>
            <person name="Hirani K."/>
            <person name="Jayaseelan J.C."/>
            <person name="Lara F."/>
            <person name="Munidasa M."/>
            <person name="Palculict T."/>
            <person name="Patil S."/>
            <person name="Pu L.-L."/>
            <person name="Saada N."/>
            <person name="Tang L."/>
            <person name="Weissenberger G."/>
            <person name="Zhu Y."/>
            <person name="Hemphill L."/>
            <person name="Shang Y."/>
            <person name="Youmans B."/>
            <person name="Ayvaz T."/>
            <person name="Ross M."/>
            <person name="Santibanez J."/>
            <person name="Aqrawi P."/>
            <person name="Gross S."/>
            <person name="Joshi V."/>
            <person name="Fowler G."/>
            <person name="Nazareth L."/>
            <person name="Reid J."/>
            <person name="Worley K."/>
            <person name="Petrosino J."/>
            <person name="Highlander S."/>
            <person name="Gibbs R."/>
        </authorList>
    </citation>
    <scope>NUCLEOTIDE SEQUENCE [LARGE SCALE GENOMIC DNA]</scope>
    <source>
        <strain evidence="2 3">DSM 3986</strain>
    </source>
</reference>
<gene>
    <name evidence="2" type="ORF">HMPREF0381_0829</name>
</gene>
<evidence type="ECO:0008006" key="4">
    <source>
        <dbReference type="Google" id="ProtNLM"/>
    </source>
</evidence>
<dbReference type="EMBL" id="AEPW01000028">
    <property type="protein sequence ID" value="EFU77320.1"/>
    <property type="molecule type" value="Genomic_DNA"/>
</dbReference>
<keyword evidence="1" id="KW-1133">Transmembrane helix</keyword>
<proteinExistence type="predicted"/>
<dbReference type="Proteomes" id="UP000003434">
    <property type="component" value="Unassembled WGS sequence"/>
</dbReference>
<evidence type="ECO:0000256" key="1">
    <source>
        <dbReference type="SAM" id="Phobius"/>
    </source>
</evidence>
<sequence>MIKKRRIQIIVIIFVITCIYIMNHIAFFKDREFERAVRESLNSSHMVTLYKRDKALYGIVWKKDLEKVDFVSINFREYRVKNIEDIKYFKNTKTVWFSYASAYK</sequence>
<dbReference type="HOGENOM" id="CLU_2255774_0_0_9"/>
<dbReference type="AlphaFoldDB" id="E6LLJ4"/>
<name>E6LLJ4_9FIRM</name>
<feature type="transmembrane region" description="Helical" evidence="1">
    <location>
        <begin position="7"/>
        <end position="28"/>
    </location>
</feature>
<evidence type="ECO:0000313" key="2">
    <source>
        <dbReference type="EMBL" id="EFU77320.1"/>
    </source>
</evidence>
<comment type="caution">
    <text evidence="2">The sequence shown here is derived from an EMBL/GenBank/DDBJ whole genome shotgun (WGS) entry which is preliminary data.</text>
</comment>
<keyword evidence="1" id="KW-0472">Membrane</keyword>
<feature type="non-terminal residue" evidence="2">
    <location>
        <position position="104"/>
    </location>
</feature>
<organism evidence="2 3">
    <name type="scientific">Lachnoanaerobaculum saburreum DSM 3986</name>
    <dbReference type="NCBI Taxonomy" id="887325"/>
    <lineage>
        <taxon>Bacteria</taxon>
        <taxon>Bacillati</taxon>
        <taxon>Bacillota</taxon>
        <taxon>Clostridia</taxon>
        <taxon>Lachnospirales</taxon>
        <taxon>Lachnospiraceae</taxon>
        <taxon>Lachnoanaerobaculum</taxon>
    </lineage>
</organism>
<protein>
    <recommendedName>
        <fullName evidence="4">DUF3139 domain-containing protein</fullName>
    </recommendedName>
</protein>
<evidence type="ECO:0000313" key="3">
    <source>
        <dbReference type="Proteomes" id="UP000003434"/>
    </source>
</evidence>
<accession>E6LLJ4</accession>